<reference evidence="1 2" key="1">
    <citation type="submission" date="2020-02" db="EMBL/GenBank/DDBJ databases">
        <authorList>
            <person name="Ma Q."/>
            <person name="Huang Y."/>
            <person name="Song X."/>
            <person name="Pei D."/>
        </authorList>
    </citation>
    <scope>NUCLEOTIDE SEQUENCE [LARGE SCALE GENOMIC DNA]</scope>
    <source>
        <strain evidence="1">Sxm20200214</strain>
        <tissue evidence="1">Leaf</tissue>
    </source>
</reference>
<evidence type="ECO:0000313" key="2">
    <source>
        <dbReference type="Proteomes" id="UP000886595"/>
    </source>
</evidence>
<protein>
    <submittedName>
        <fullName evidence="1">Uncharacterized protein</fullName>
    </submittedName>
</protein>
<proteinExistence type="predicted"/>
<accession>A0A8X7UDN3</accession>
<evidence type="ECO:0000313" key="1">
    <source>
        <dbReference type="EMBL" id="KAG2272166.1"/>
    </source>
</evidence>
<dbReference type="Proteomes" id="UP000886595">
    <property type="component" value="Unassembled WGS sequence"/>
</dbReference>
<keyword evidence="2" id="KW-1185">Reference proteome</keyword>
<name>A0A8X7UDN3_BRACI</name>
<dbReference type="EMBL" id="JAAMPC010000013">
    <property type="protein sequence ID" value="KAG2272166.1"/>
    <property type="molecule type" value="Genomic_DNA"/>
</dbReference>
<organism evidence="1 2">
    <name type="scientific">Brassica carinata</name>
    <name type="common">Ethiopian mustard</name>
    <name type="synonym">Abyssinian cabbage</name>
    <dbReference type="NCBI Taxonomy" id="52824"/>
    <lineage>
        <taxon>Eukaryota</taxon>
        <taxon>Viridiplantae</taxon>
        <taxon>Streptophyta</taxon>
        <taxon>Embryophyta</taxon>
        <taxon>Tracheophyta</taxon>
        <taxon>Spermatophyta</taxon>
        <taxon>Magnoliopsida</taxon>
        <taxon>eudicotyledons</taxon>
        <taxon>Gunneridae</taxon>
        <taxon>Pentapetalae</taxon>
        <taxon>rosids</taxon>
        <taxon>malvids</taxon>
        <taxon>Brassicales</taxon>
        <taxon>Brassicaceae</taxon>
        <taxon>Brassiceae</taxon>
        <taxon>Brassica</taxon>
    </lineage>
</organism>
<sequence length="100" mass="10526">MASGFSGDGGGMEFYGGAGRSILGDTGTVSVLTNLGFIELALHSCDPVVMASIPCSALAAFDLHSRGRRIFLSRLCPETTKKSSPARPNFIWKISCDVTV</sequence>
<comment type="caution">
    <text evidence="1">The sequence shown here is derived from an EMBL/GenBank/DDBJ whole genome shotgun (WGS) entry which is preliminary data.</text>
</comment>
<gene>
    <name evidence="1" type="ORF">Bca52824_066721</name>
</gene>
<dbReference type="AlphaFoldDB" id="A0A8X7UDN3"/>